<keyword evidence="2" id="KW-0472">Membrane</keyword>
<protein>
    <submittedName>
        <fullName evidence="3">Uncharacterized protein</fullName>
    </submittedName>
</protein>
<evidence type="ECO:0000256" key="1">
    <source>
        <dbReference type="SAM" id="MobiDB-lite"/>
    </source>
</evidence>
<keyword evidence="2" id="KW-1133">Transmembrane helix</keyword>
<sequence>MKTLARVCCLLYVVSLLTIFISAEEYKEDFIQPGSSYCTLTNLQKCSKDIGKLFLIGIIPDASGYVLQDYTEVGSAVFKVSGAQNVSIGYYTIYGPYVERSLSDGMYRLCTTATDGKKLIPLYDASSKGLCFQDIGKIFYLSYQSTGDIIFAELNKAIAPEVPKLSKAYLNVYCSEDGNTFSQTGTNIVRCLYGDQLNTVSNNVYCEAVAQIPKGSRYIKIEINQPSRIVMEESQWVSIKPNIATLLANVTFTGEKLVMGEYKDTNPSSQTSSSLPQINNPGYVSDISTSQSSAPSLNSNSQIYEAGTAGKVIMAVGRVEHSDQTASSDLISIEDKPELTGSNVKAMQSTSVFSGQTSSSYEGKATNTNNILQGNAGKDYSKVIIFVLGIIIILMITYTVKKAALSTKKARALPNVPKKEEVNKMGKEPPIVTQEPLILAHKSHPSTDEDALSAEYWLF</sequence>
<accession>A0A1G9X4P3</accession>
<organism evidence="3 4">
    <name type="scientific">Acetanaerobacterium elongatum</name>
    <dbReference type="NCBI Taxonomy" id="258515"/>
    <lineage>
        <taxon>Bacteria</taxon>
        <taxon>Bacillati</taxon>
        <taxon>Bacillota</taxon>
        <taxon>Clostridia</taxon>
        <taxon>Eubacteriales</taxon>
        <taxon>Oscillospiraceae</taxon>
        <taxon>Acetanaerobacterium</taxon>
    </lineage>
</organism>
<dbReference type="AlphaFoldDB" id="A0A1G9X4P3"/>
<feature type="compositionally biased region" description="Polar residues" evidence="1">
    <location>
        <begin position="265"/>
        <end position="282"/>
    </location>
</feature>
<evidence type="ECO:0000256" key="2">
    <source>
        <dbReference type="SAM" id="Phobius"/>
    </source>
</evidence>
<evidence type="ECO:0000313" key="3">
    <source>
        <dbReference type="EMBL" id="SDM91456.1"/>
    </source>
</evidence>
<keyword evidence="4" id="KW-1185">Reference proteome</keyword>
<evidence type="ECO:0000313" key="4">
    <source>
        <dbReference type="Proteomes" id="UP000199182"/>
    </source>
</evidence>
<feature type="region of interest" description="Disordered" evidence="1">
    <location>
        <begin position="263"/>
        <end position="299"/>
    </location>
</feature>
<proteinExistence type="predicted"/>
<gene>
    <name evidence="3" type="ORF">SAMN05192585_10783</name>
</gene>
<feature type="compositionally biased region" description="Low complexity" evidence="1">
    <location>
        <begin position="288"/>
        <end position="299"/>
    </location>
</feature>
<feature type="transmembrane region" description="Helical" evidence="2">
    <location>
        <begin position="380"/>
        <end position="400"/>
    </location>
</feature>
<reference evidence="3 4" key="1">
    <citation type="submission" date="2016-10" db="EMBL/GenBank/DDBJ databases">
        <authorList>
            <person name="de Groot N.N."/>
        </authorList>
    </citation>
    <scope>NUCLEOTIDE SEQUENCE [LARGE SCALE GENOMIC DNA]</scope>
    <source>
        <strain evidence="3 4">CGMCC 1.5012</strain>
    </source>
</reference>
<dbReference type="EMBL" id="FNID01000007">
    <property type="protein sequence ID" value="SDM91456.1"/>
    <property type="molecule type" value="Genomic_DNA"/>
</dbReference>
<keyword evidence="2" id="KW-0812">Transmembrane</keyword>
<dbReference type="RefSeq" id="WP_143008034.1">
    <property type="nucleotide sequence ID" value="NZ_FNID01000007.1"/>
</dbReference>
<dbReference type="STRING" id="258515.SAMN05192585_10783"/>
<name>A0A1G9X4P3_9FIRM</name>
<dbReference type="Proteomes" id="UP000199182">
    <property type="component" value="Unassembled WGS sequence"/>
</dbReference>